<evidence type="ECO:0000313" key="5">
    <source>
        <dbReference type="Proteomes" id="UP000838412"/>
    </source>
</evidence>
<dbReference type="GO" id="GO:0005829">
    <property type="term" value="C:cytosol"/>
    <property type="evidence" value="ECO:0007669"/>
    <property type="project" value="TreeGrafter"/>
</dbReference>
<dbReference type="OrthoDB" id="415134at2759"/>
<protein>
    <submittedName>
        <fullName evidence="4">OAS3 protein</fullName>
    </submittedName>
</protein>
<dbReference type="SMART" id="SM00355">
    <property type="entry name" value="ZnF_C2H2"/>
    <property type="match status" value="3"/>
</dbReference>
<dbReference type="Pfam" id="PF10421">
    <property type="entry name" value="OAS1_C"/>
    <property type="match status" value="1"/>
</dbReference>
<dbReference type="EMBL" id="OV696693">
    <property type="protein sequence ID" value="CAH1272520.1"/>
    <property type="molecule type" value="Genomic_DNA"/>
</dbReference>
<dbReference type="SUPFAM" id="SSF81301">
    <property type="entry name" value="Nucleotidyltransferase"/>
    <property type="match status" value="1"/>
</dbReference>
<evidence type="ECO:0000256" key="1">
    <source>
        <dbReference type="ARBA" id="ARBA00009526"/>
    </source>
</evidence>
<dbReference type="Gene3D" id="3.30.460.10">
    <property type="entry name" value="Beta Polymerase, domain 2"/>
    <property type="match status" value="1"/>
</dbReference>
<evidence type="ECO:0000313" key="4">
    <source>
        <dbReference type="EMBL" id="CAH1272520.1"/>
    </source>
</evidence>
<dbReference type="InterPro" id="IPR018952">
    <property type="entry name" value="2-5-oligoAdlate_synth_1_dom2/C"/>
</dbReference>
<dbReference type="Proteomes" id="UP000838412">
    <property type="component" value="Chromosome 8"/>
</dbReference>
<reference evidence="4" key="1">
    <citation type="submission" date="2022-01" db="EMBL/GenBank/DDBJ databases">
        <authorList>
            <person name="Braso-Vives M."/>
        </authorList>
    </citation>
    <scope>NUCLEOTIDE SEQUENCE</scope>
</reference>
<organism evidence="4 5">
    <name type="scientific">Branchiostoma lanceolatum</name>
    <name type="common">Common lancelet</name>
    <name type="synonym">Amphioxus lanceolatum</name>
    <dbReference type="NCBI Taxonomy" id="7740"/>
    <lineage>
        <taxon>Eukaryota</taxon>
        <taxon>Metazoa</taxon>
        <taxon>Chordata</taxon>
        <taxon>Cephalochordata</taxon>
        <taxon>Leptocardii</taxon>
        <taxon>Amphioxiformes</taxon>
        <taxon>Branchiostomatidae</taxon>
        <taxon>Branchiostoma</taxon>
    </lineage>
</organism>
<comment type="similarity">
    <text evidence="1">Belongs to the 2-5A synthase family.</text>
</comment>
<dbReference type="InterPro" id="IPR043519">
    <property type="entry name" value="NT_sf"/>
</dbReference>
<feature type="compositionally biased region" description="Acidic residues" evidence="2">
    <location>
        <begin position="121"/>
        <end position="138"/>
    </location>
</feature>
<feature type="domain" description="C2H2-type" evidence="3">
    <location>
        <begin position="64"/>
        <end position="85"/>
    </location>
</feature>
<dbReference type="InterPro" id="IPR013087">
    <property type="entry name" value="Znf_C2H2_type"/>
</dbReference>
<name>A0A8K0AAU7_BRALA</name>
<dbReference type="PANTHER" id="PTHR11258">
    <property type="entry name" value="2-5 OLIGOADENYLATE SYNTHETASE"/>
    <property type="match status" value="1"/>
</dbReference>
<dbReference type="Gene3D" id="1.10.1410.20">
    <property type="entry name" value="2'-5'-oligoadenylate synthetase 1, domain 2"/>
    <property type="match status" value="1"/>
</dbReference>
<dbReference type="GO" id="GO:0003725">
    <property type="term" value="F:double-stranded RNA binding"/>
    <property type="evidence" value="ECO:0007669"/>
    <property type="project" value="TreeGrafter"/>
</dbReference>
<gene>
    <name evidence="4" type="primary">OAS3</name>
    <name evidence="4" type="ORF">BLAG_LOCUS24146</name>
</gene>
<evidence type="ECO:0000256" key="2">
    <source>
        <dbReference type="SAM" id="MobiDB-lite"/>
    </source>
</evidence>
<dbReference type="GO" id="GO:0016020">
    <property type="term" value="C:membrane"/>
    <property type="evidence" value="ECO:0007669"/>
    <property type="project" value="TreeGrafter"/>
</dbReference>
<dbReference type="GO" id="GO:0001730">
    <property type="term" value="F:2'-5'-oligoadenylate synthetase activity"/>
    <property type="evidence" value="ECO:0007669"/>
    <property type="project" value="TreeGrafter"/>
</dbReference>
<dbReference type="SUPFAM" id="SSF81631">
    <property type="entry name" value="PAP/OAS1 substrate-binding domain"/>
    <property type="match status" value="1"/>
</dbReference>
<dbReference type="PROSITE" id="PS00028">
    <property type="entry name" value="ZINC_FINGER_C2H2_1"/>
    <property type="match status" value="1"/>
</dbReference>
<proteinExistence type="inferred from homology"/>
<dbReference type="AlphaFoldDB" id="A0A8K0AAU7"/>
<dbReference type="FunFam" id="3.30.460.10:FF:000080">
    <property type="entry name" value="Predicted protein"/>
    <property type="match status" value="1"/>
</dbReference>
<evidence type="ECO:0000259" key="3">
    <source>
        <dbReference type="PROSITE" id="PS00028"/>
    </source>
</evidence>
<dbReference type="PANTHER" id="PTHR11258:SF11">
    <property type="entry name" value="C2H2-TYPE DOMAIN-CONTAINING PROTEIN"/>
    <property type="match status" value="1"/>
</dbReference>
<feature type="region of interest" description="Disordered" evidence="2">
    <location>
        <begin position="115"/>
        <end position="138"/>
    </location>
</feature>
<dbReference type="GO" id="GO:0005654">
    <property type="term" value="C:nucleoplasm"/>
    <property type="evidence" value="ECO:0007669"/>
    <property type="project" value="TreeGrafter"/>
</dbReference>
<sequence>MAGYTCGSCSFSGTLLQVVEHNRNMHVSDKYQKTPCCLCSKRVQSRRLRFHIRRRHASHCTVHCSGCSEPFVANFDMNMHVRNGHCKLSNRRSGNEVHSFQHLFQTTATYKAHASTTDTSSDSESDDDTDSDSSSDIEDFLDRCKPADAYRYISDHLQPDESYRDECSSVVEHLANFFKRSSGFTVNKFIKGGSLGKGTAIKSKSDVDLVMFISELPSIDSYDYSRQLRKQLDELESTLQRSKWSIAYDLNVVGRTGHAVKLRVQTKKAHQEPHDVDLLLASDLLGPSPTSRKKAEVYDMMGSMDARAREYCSAALVELQRDFVRKQSAEVKAIIRLLKIWKALCVTETSLTSYPLELLCIHTWRSHMTVASAFEAVLRKLSDYSSINACWTENYSYSRAPDPGPCQPLQQRC</sequence>
<accession>A0A8K0AAU7</accession>
<keyword evidence="5" id="KW-1185">Reference proteome</keyword>